<dbReference type="AlphaFoldDB" id="A0AAD4P3T9"/>
<feature type="domain" description="PGG" evidence="2">
    <location>
        <begin position="257"/>
        <end position="375"/>
    </location>
</feature>
<keyword evidence="1" id="KW-0472">Membrane</keyword>
<dbReference type="EMBL" id="SDAM02000267">
    <property type="protein sequence ID" value="KAH6825027.1"/>
    <property type="molecule type" value="Genomic_DNA"/>
</dbReference>
<accession>A0AAD4P3T9</accession>
<proteinExistence type="predicted"/>
<name>A0AAD4P3T9_PERFH</name>
<evidence type="ECO:0000313" key="3">
    <source>
        <dbReference type="EMBL" id="KAH6825027.1"/>
    </source>
</evidence>
<dbReference type="SMART" id="SM00248">
    <property type="entry name" value="ANK"/>
    <property type="match status" value="6"/>
</dbReference>
<dbReference type="Proteomes" id="UP001190926">
    <property type="component" value="Unassembled WGS sequence"/>
</dbReference>
<feature type="transmembrane region" description="Helical" evidence="1">
    <location>
        <begin position="388"/>
        <end position="410"/>
    </location>
</feature>
<keyword evidence="1" id="KW-1133">Transmembrane helix</keyword>
<feature type="transmembrane region" description="Helical" evidence="1">
    <location>
        <begin position="357"/>
        <end position="376"/>
    </location>
</feature>
<gene>
    <name evidence="3" type="ORF">C2S53_005092</name>
</gene>
<reference evidence="3 4" key="1">
    <citation type="journal article" date="2021" name="Nat. Commun.">
        <title>Incipient diploidization of the medicinal plant Perilla within 10,000 years.</title>
        <authorList>
            <person name="Zhang Y."/>
            <person name="Shen Q."/>
            <person name="Leng L."/>
            <person name="Zhang D."/>
            <person name="Chen S."/>
            <person name="Shi Y."/>
            <person name="Ning Z."/>
            <person name="Chen S."/>
        </authorList>
    </citation>
    <scope>NUCLEOTIDE SEQUENCE [LARGE SCALE GENOMIC DNA]</scope>
    <source>
        <strain evidence="4">cv. PC099</strain>
    </source>
</reference>
<evidence type="ECO:0000313" key="4">
    <source>
        <dbReference type="Proteomes" id="UP001190926"/>
    </source>
</evidence>
<dbReference type="Pfam" id="PF13962">
    <property type="entry name" value="PGG"/>
    <property type="match status" value="1"/>
</dbReference>
<keyword evidence="1" id="KW-0812">Transmembrane</keyword>
<evidence type="ECO:0000256" key="1">
    <source>
        <dbReference type="SAM" id="Phobius"/>
    </source>
</evidence>
<dbReference type="SUPFAM" id="SSF48403">
    <property type="entry name" value="Ankyrin repeat"/>
    <property type="match status" value="1"/>
</dbReference>
<dbReference type="InterPro" id="IPR002110">
    <property type="entry name" value="Ankyrin_rpt"/>
</dbReference>
<dbReference type="InterPro" id="IPR026961">
    <property type="entry name" value="PGG_dom"/>
</dbReference>
<dbReference type="PANTHER" id="PTHR24128:SF24">
    <property type="entry name" value="ANKYRIN REPEAT PROTEIN"/>
    <property type="match status" value="1"/>
</dbReference>
<organism evidence="3 4">
    <name type="scientific">Perilla frutescens var. hirtella</name>
    <name type="common">Perilla citriodora</name>
    <name type="synonym">Perilla setoyensis</name>
    <dbReference type="NCBI Taxonomy" id="608512"/>
    <lineage>
        <taxon>Eukaryota</taxon>
        <taxon>Viridiplantae</taxon>
        <taxon>Streptophyta</taxon>
        <taxon>Embryophyta</taxon>
        <taxon>Tracheophyta</taxon>
        <taxon>Spermatophyta</taxon>
        <taxon>Magnoliopsida</taxon>
        <taxon>eudicotyledons</taxon>
        <taxon>Gunneridae</taxon>
        <taxon>Pentapetalae</taxon>
        <taxon>asterids</taxon>
        <taxon>lamiids</taxon>
        <taxon>Lamiales</taxon>
        <taxon>Lamiaceae</taxon>
        <taxon>Nepetoideae</taxon>
        <taxon>Elsholtzieae</taxon>
        <taxon>Perilla</taxon>
    </lineage>
</organism>
<keyword evidence="4" id="KW-1185">Reference proteome</keyword>
<protein>
    <recommendedName>
        <fullName evidence="2">PGG domain-containing protein</fullName>
    </recommendedName>
</protein>
<dbReference type="InterPro" id="IPR036770">
    <property type="entry name" value="Ankyrin_rpt-contain_sf"/>
</dbReference>
<evidence type="ECO:0000259" key="2">
    <source>
        <dbReference type="Pfam" id="PF13962"/>
    </source>
</evidence>
<comment type="caution">
    <text evidence="3">The sequence shown here is derived from an EMBL/GenBank/DDBJ whole genome shotgun (WGS) entry which is preliminary data.</text>
</comment>
<sequence>MENDAKLWKEMDEMRVATTPLHQAAAAGKTALAVEIMNLMPSLGRKLNSKGQSPIHVAIEEGKIETAATLAKLDKQLVRVKGKGGLTPLMHCVSNHEDLKLVANLLLACPQSVTDVDNSGQTVVHIALGNGNCKAACLLVDWLRRRDQISSVLSVKDHDGNTVLHAAAKFGCVQGAKKIVGLVKLNRVNSSGKTALDVAIDYDQKEVEQVLRHKGAKRSGDITPATKTIDYVLSPSTCAEAISRAFYYLTQDLTLEIRGAMLVVATLIVAATYQGVHQPPGGIYPPEEDTTTRRLLITSPYQYQHQYYRRLAEVPRPHQPGQMVMSKNRYRYFMPSNTFAFALSAVIIIFVVPGSPIFLILHLCLVFMCISYLLALDTISYYTGISDMIYVMALYAIIGAFLVKLLYYPFKALLVDEDWWLRRLSVRFDNCSRKLSGGFAVAAITTADRMKKQHQILSLK</sequence>
<dbReference type="PANTHER" id="PTHR24128">
    <property type="entry name" value="HOMEOBOX PROTEIN WARIAI"/>
    <property type="match status" value="1"/>
</dbReference>
<dbReference type="Gene3D" id="1.25.40.20">
    <property type="entry name" value="Ankyrin repeat-containing domain"/>
    <property type="match status" value="2"/>
</dbReference>
<feature type="transmembrane region" description="Helical" evidence="1">
    <location>
        <begin position="332"/>
        <end position="351"/>
    </location>
</feature>